<feature type="signal peptide" evidence="1">
    <location>
        <begin position="1"/>
        <end position="26"/>
    </location>
</feature>
<feature type="chain" id="PRO_5022682807" description="Secreted protein" evidence="1">
    <location>
        <begin position="27"/>
        <end position="69"/>
    </location>
</feature>
<sequence length="69" mass="7883">MQKMGGWVRHHLWAAILTCWVDMVLGSTTEVKVFHSVAVAQVKERWHLTVLVLGTSRRRSLVTTTLVVR</sequence>
<keyword evidence="3" id="KW-1185">Reference proteome</keyword>
<reference evidence="2 3" key="1">
    <citation type="submission" date="2019-05" db="EMBL/GenBank/DDBJ databases">
        <title>Another draft genome of Portunus trituberculatus and its Hox gene families provides insights of decapod evolution.</title>
        <authorList>
            <person name="Jeong J.-H."/>
            <person name="Song I."/>
            <person name="Kim S."/>
            <person name="Choi T."/>
            <person name="Kim D."/>
            <person name="Ryu S."/>
            <person name="Kim W."/>
        </authorList>
    </citation>
    <scope>NUCLEOTIDE SEQUENCE [LARGE SCALE GENOMIC DNA]</scope>
    <source>
        <tissue evidence="2">Muscle</tissue>
    </source>
</reference>
<organism evidence="2 3">
    <name type="scientific">Portunus trituberculatus</name>
    <name type="common">Swimming crab</name>
    <name type="synonym">Neptunus trituberculatus</name>
    <dbReference type="NCBI Taxonomy" id="210409"/>
    <lineage>
        <taxon>Eukaryota</taxon>
        <taxon>Metazoa</taxon>
        <taxon>Ecdysozoa</taxon>
        <taxon>Arthropoda</taxon>
        <taxon>Crustacea</taxon>
        <taxon>Multicrustacea</taxon>
        <taxon>Malacostraca</taxon>
        <taxon>Eumalacostraca</taxon>
        <taxon>Eucarida</taxon>
        <taxon>Decapoda</taxon>
        <taxon>Pleocyemata</taxon>
        <taxon>Brachyura</taxon>
        <taxon>Eubrachyura</taxon>
        <taxon>Portunoidea</taxon>
        <taxon>Portunidae</taxon>
        <taxon>Portuninae</taxon>
        <taxon>Portunus</taxon>
    </lineage>
</organism>
<dbReference type="AlphaFoldDB" id="A0A5B7JHG8"/>
<gene>
    <name evidence="2" type="ORF">E2C01_087507</name>
</gene>
<evidence type="ECO:0008006" key="4">
    <source>
        <dbReference type="Google" id="ProtNLM"/>
    </source>
</evidence>
<keyword evidence="1" id="KW-0732">Signal</keyword>
<evidence type="ECO:0000313" key="3">
    <source>
        <dbReference type="Proteomes" id="UP000324222"/>
    </source>
</evidence>
<proteinExistence type="predicted"/>
<protein>
    <recommendedName>
        <fullName evidence="4">Secreted protein</fullName>
    </recommendedName>
</protein>
<name>A0A5B7JHG8_PORTR</name>
<evidence type="ECO:0000313" key="2">
    <source>
        <dbReference type="EMBL" id="MPC92418.1"/>
    </source>
</evidence>
<evidence type="ECO:0000256" key="1">
    <source>
        <dbReference type="SAM" id="SignalP"/>
    </source>
</evidence>
<dbReference type="Proteomes" id="UP000324222">
    <property type="component" value="Unassembled WGS sequence"/>
</dbReference>
<dbReference type="EMBL" id="VSRR010091230">
    <property type="protein sequence ID" value="MPC92418.1"/>
    <property type="molecule type" value="Genomic_DNA"/>
</dbReference>
<comment type="caution">
    <text evidence="2">The sequence shown here is derived from an EMBL/GenBank/DDBJ whole genome shotgun (WGS) entry which is preliminary data.</text>
</comment>
<accession>A0A5B7JHG8</accession>